<dbReference type="EMBL" id="OV696700">
    <property type="protein sequence ID" value="CAH1246996.1"/>
    <property type="molecule type" value="Genomic_DNA"/>
</dbReference>
<evidence type="ECO:0000256" key="1">
    <source>
        <dbReference type="SAM" id="Phobius"/>
    </source>
</evidence>
<evidence type="ECO:0000313" key="3">
    <source>
        <dbReference type="Proteomes" id="UP000838412"/>
    </source>
</evidence>
<dbReference type="AlphaFoldDB" id="A0A8K0ECK7"/>
<dbReference type="OrthoDB" id="9989066at2759"/>
<dbReference type="InterPro" id="IPR022564">
    <property type="entry name" value="DUF2678"/>
</dbReference>
<sequence length="137" mass="14872">MAAAPSEGLTNPEAIYYDVDPKQVFAVRLFGAVTGVNVLLGVIFVLVKAHDNPHFYLLVVNLALSSLIAVMLAWWYRKGQLSADKHWYMALVCAVILLQAITADLYVFNHVVVASKHNVLPAVNVSTSTAPTIKPPG</sequence>
<keyword evidence="1" id="KW-0472">Membrane</keyword>
<keyword evidence="1" id="KW-0812">Transmembrane</keyword>
<keyword evidence="1" id="KW-1133">Transmembrane helix</keyword>
<accession>A0A8K0ECK7</accession>
<gene>
    <name evidence="2" type="primary">Hypp7804</name>
    <name evidence="2" type="ORF">BLAG_LOCUS8803</name>
</gene>
<reference evidence="2" key="1">
    <citation type="submission" date="2022-01" db="EMBL/GenBank/DDBJ databases">
        <authorList>
            <person name="Braso-Vives M."/>
        </authorList>
    </citation>
    <scope>NUCLEOTIDE SEQUENCE</scope>
</reference>
<evidence type="ECO:0000313" key="2">
    <source>
        <dbReference type="EMBL" id="CAH1246996.1"/>
    </source>
</evidence>
<feature type="transmembrane region" description="Helical" evidence="1">
    <location>
        <begin position="54"/>
        <end position="75"/>
    </location>
</feature>
<feature type="transmembrane region" description="Helical" evidence="1">
    <location>
        <begin position="87"/>
        <end position="108"/>
    </location>
</feature>
<organism evidence="2 3">
    <name type="scientific">Branchiostoma lanceolatum</name>
    <name type="common">Common lancelet</name>
    <name type="synonym">Amphioxus lanceolatum</name>
    <dbReference type="NCBI Taxonomy" id="7740"/>
    <lineage>
        <taxon>Eukaryota</taxon>
        <taxon>Metazoa</taxon>
        <taxon>Chordata</taxon>
        <taxon>Cephalochordata</taxon>
        <taxon>Leptocardii</taxon>
        <taxon>Amphioxiformes</taxon>
        <taxon>Branchiostomatidae</taxon>
        <taxon>Branchiostoma</taxon>
    </lineage>
</organism>
<dbReference type="Pfam" id="PF10856">
    <property type="entry name" value="DUF2678"/>
    <property type="match status" value="1"/>
</dbReference>
<keyword evidence="3" id="KW-1185">Reference proteome</keyword>
<feature type="transmembrane region" description="Helical" evidence="1">
    <location>
        <begin position="25"/>
        <end position="47"/>
    </location>
</feature>
<protein>
    <submittedName>
        <fullName evidence="2">Hypp7804 protein</fullName>
    </submittedName>
</protein>
<dbReference type="Proteomes" id="UP000838412">
    <property type="component" value="Chromosome 15"/>
</dbReference>
<proteinExistence type="predicted"/>
<name>A0A8K0ECK7_BRALA</name>